<dbReference type="InterPro" id="IPR005158">
    <property type="entry name" value="BTAD"/>
</dbReference>
<evidence type="ECO:0000259" key="2">
    <source>
        <dbReference type="SMART" id="SM01043"/>
    </source>
</evidence>
<dbReference type="Gene3D" id="1.25.40.10">
    <property type="entry name" value="Tetratricopeptide repeat domain"/>
    <property type="match status" value="1"/>
</dbReference>
<accession>A0ABW7EAC3</accession>
<comment type="caution">
    <text evidence="3">The sequence shown here is derived from an EMBL/GenBank/DDBJ whole genome shotgun (WGS) entry which is preliminary data.</text>
</comment>
<evidence type="ECO:0000313" key="4">
    <source>
        <dbReference type="Proteomes" id="UP001605990"/>
    </source>
</evidence>
<dbReference type="Proteomes" id="UP001605990">
    <property type="component" value="Unassembled WGS sequence"/>
</dbReference>
<dbReference type="InterPro" id="IPR011990">
    <property type="entry name" value="TPR-like_helical_dom_sf"/>
</dbReference>
<organism evidence="3 4">
    <name type="scientific">Streptomyces rochei</name>
    <name type="common">Streptomyces parvullus</name>
    <dbReference type="NCBI Taxonomy" id="1928"/>
    <lineage>
        <taxon>Bacteria</taxon>
        <taxon>Bacillati</taxon>
        <taxon>Actinomycetota</taxon>
        <taxon>Actinomycetes</taxon>
        <taxon>Kitasatosporales</taxon>
        <taxon>Streptomycetaceae</taxon>
        <taxon>Streptomyces</taxon>
        <taxon>Streptomyces rochei group</taxon>
    </lineage>
</organism>
<dbReference type="EMBL" id="JBIENY010000417">
    <property type="protein sequence ID" value="MFG6299352.1"/>
    <property type="molecule type" value="Genomic_DNA"/>
</dbReference>
<proteinExistence type="predicted"/>
<dbReference type="SMART" id="SM01043">
    <property type="entry name" value="BTAD"/>
    <property type="match status" value="1"/>
</dbReference>
<feature type="domain" description="Bacterial transcriptional activator" evidence="2">
    <location>
        <begin position="3"/>
        <end position="144"/>
    </location>
</feature>
<protein>
    <submittedName>
        <fullName evidence="3">Bacterial transcriptional activator domain-containing protein</fullName>
    </submittedName>
</protein>
<reference evidence="3 4" key="1">
    <citation type="submission" date="2024-10" db="EMBL/GenBank/DDBJ databases">
        <title>Draft genome assembly of a novel steroid transforming actinomycete isolated from African clawed frog Xenopus laevis.</title>
        <authorList>
            <person name="Bragin E."/>
            <person name="Kollerov V."/>
            <person name="Donova M.V."/>
        </authorList>
    </citation>
    <scope>NUCLEOTIDE SEQUENCE [LARGE SCALE GENOMIC DNA]</scope>
    <source>
        <strain evidence="3 4">MTOC-St3</strain>
    </source>
</reference>
<gene>
    <name evidence="3" type="ORF">ACGU38_28820</name>
</gene>
<evidence type="ECO:0000313" key="3">
    <source>
        <dbReference type="EMBL" id="MFG6299352.1"/>
    </source>
</evidence>
<evidence type="ECO:0000256" key="1">
    <source>
        <dbReference type="ARBA" id="ARBA00023012"/>
    </source>
</evidence>
<sequence>MRCDWTHFLQLVERALPAGPSGLPDLEEALSLVRGRPFGGAPLPWAEPYQQEMPTRIVDVAHTVATYRTASGPHQDLSAARRAVATGLDADQASELIYRDWCRLEHAAGNRQGLHTAITRVQPVNRELDCSLEAETEQLIKELLNDADRSAGRPL</sequence>
<name>A0ABW7EAC3_STRRO</name>
<keyword evidence="1" id="KW-0902">Two-component regulatory system</keyword>
<keyword evidence="4" id="KW-1185">Reference proteome</keyword>
<dbReference type="RefSeq" id="WP_394395271.1">
    <property type="nucleotide sequence ID" value="NZ_JBIENY010000417.1"/>
</dbReference>